<evidence type="ECO:0000313" key="1">
    <source>
        <dbReference type="EMBL" id="MBF9128534.1"/>
    </source>
</evidence>
<sequence length="239" mass="25496">MTGNGRRPEPARVRQDFDAEAVLQTFFGCKPDDVPADLVCTPIPAFYSALVSRASDVVEYRGWWRMAAVTLDGRRYGVVQHFEGSRVVDVLYALAGPGSRAAFLGLVGGLDDSVEIGDVVGIDVALRHGEPAERAIGGLPAGAVTALTVDGMLEAAPVGPASPGRAQVVDLETHFFYRAARGTAVAASAAWALVTDKPAVRPFWQVPLTDGDLDDAVSRMFPVLNEWLDLSVDRSQGEM</sequence>
<dbReference type="RefSeq" id="WP_196200186.1">
    <property type="nucleotide sequence ID" value="NZ_JADPUN010000079.1"/>
</dbReference>
<protein>
    <submittedName>
        <fullName evidence="1">Uncharacterized protein</fullName>
    </submittedName>
</protein>
<keyword evidence="2" id="KW-1185">Reference proteome</keyword>
<proteinExistence type="predicted"/>
<accession>A0ABS0GR46</accession>
<dbReference type="Proteomes" id="UP000638560">
    <property type="component" value="Unassembled WGS sequence"/>
</dbReference>
<gene>
    <name evidence="1" type="ORF">I0C86_05955</name>
</gene>
<dbReference type="EMBL" id="JADPUN010000079">
    <property type="protein sequence ID" value="MBF9128534.1"/>
    <property type="molecule type" value="Genomic_DNA"/>
</dbReference>
<name>A0ABS0GR46_9ACTN</name>
<evidence type="ECO:0000313" key="2">
    <source>
        <dbReference type="Proteomes" id="UP000638560"/>
    </source>
</evidence>
<organism evidence="1 2">
    <name type="scientific">Plantactinospora alkalitolerans</name>
    <dbReference type="NCBI Taxonomy" id="2789879"/>
    <lineage>
        <taxon>Bacteria</taxon>
        <taxon>Bacillati</taxon>
        <taxon>Actinomycetota</taxon>
        <taxon>Actinomycetes</taxon>
        <taxon>Micromonosporales</taxon>
        <taxon>Micromonosporaceae</taxon>
        <taxon>Plantactinospora</taxon>
    </lineage>
</organism>
<reference evidence="1 2" key="1">
    <citation type="submission" date="2020-11" db="EMBL/GenBank/DDBJ databases">
        <title>A novel isolate from a Black sea contaminated sediment with potential to produce alkanes: Plantactinospora alkalitolerans sp. nov.</title>
        <authorList>
            <person name="Carro L."/>
            <person name="Veyisoglu A."/>
            <person name="Guven K."/>
            <person name="Schumann P."/>
            <person name="Klenk H.-P."/>
            <person name="Sahin N."/>
        </authorList>
    </citation>
    <scope>NUCLEOTIDE SEQUENCE [LARGE SCALE GENOMIC DNA]</scope>
    <source>
        <strain evidence="1 2">S1510</strain>
    </source>
</reference>
<comment type="caution">
    <text evidence="1">The sequence shown here is derived from an EMBL/GenBank/DDBJ whole genome shotgun (WGS) entry which is preliminary data.</text>
</comment>